<protein>
    <submittedName>
        <fullName evidence="6">Nucleotide sugar dehydrogenase</fullName>
    </submittedName>
</protein>
<dbReference type="InterPro" id="IPR036220">
    <property type="entry name" value="UDP-Glc/GDP-Man_DH_C_sf"/>
</dbReference>
<organism evidence="6 7">
    <name type="scientific">Flavobacterium frigidarium</name>
    <dbReference type="NCBI Taxonomy" id="99286"/>
    <lineage>
        <taxon>Bacteria</taxon>
        <taxon>Pseudomonadati</taxon>
        <taxon>Bacteroidota</taxon>
        <taxon>Flavobacteriia</taxon>
        <taxon>Flavobacteriales</taxon>
        <taxon>Flavobacteriaceae</taxon>
        <taxon>Flavobacterium</taxon>
    </lineage>
</organism>
<dbReference type="SUPFAM" id="SSF48179">
    <property type="entry name" value="6-phosphogluconate dehydrogenase C-terminal domain-like"/>
    <property type="match status" value="1"/>
</dbReference>
<evidence type="ECO:0000256" key="2">
    <source>
        <dbReference type="ARBA" id="ARBA00023002"/>
    </source>
</evidence>
<gene>
    <name evidence="6" type="ORF">QO192_03280</name>
</gene>
<feature type="domain" description="UDP-glucose/GDP-mannose dehydrogenase C-terminal" evidence="5">
    <location>
        <begin position="329"/>
        <end position="426"/>
    </location>
</feature>
<comment type="caution">
    <text evidence="6">The sequence shown here is derived from an EMBL/GenBank/DDBJ whole genome shotgun (WGS) entry which is preliminary data.</text>
</comment>
<dbReference type="RefSeq" id="WP_371567977.1">
    <property type="nucleotide sequence ID" value="NZ_JASMRN010000002.1"/>
</dbReference>
<dbReference type="PIRSF" id="PIRSF000124">
    <property type="entry name" value="UDPglc_GDPman_dh"/>
    <property type="match status" value="1"/>
</dbReference>
<dbReference type="Gene3D" id="3.40.50.720">
    <property type="entry name" value="NAD(P)-binding Rossmann-like Domain"/>
    <property type="match status" value="2"/>
</dbReference>
<name>A0ABV4K9H0_9FLAO</name>
<accession>A0ABV4K9H0</accession>
<dbReference type="InterPro" id="IPR014027">
    <property type="entry name" value="UDP-Glc/GDP-Man_DH_C"/>
</dbReference>
<reference evidence="6 7" key="1">
    <citation type="submission" date="2023-05" db="EMBL/GenBank/DDBJ databases">
        <title>Adaptations of aquatic viruses from atmosphere-close ecosystems of the Central Arctic Ocean.</title>
        <authorList>
            <person name="Rahlff J."/>
            <person name="Holmfeldt K."/>
        </authorList>
    </citation>
    <scope>NUCLEOTIDE SEQUENCE [LARGE SCALE GENOMIC DNA]</scope>
    <source>
        <strain evidence="6 7">Arc14</strain>
    </source>
</reference>
<dbReference type="InterPro" id="IPR028359">
    <property type="entry name" value="UDP_ManNAc/GlcNAc_DH"/>
</dbReference>
<dbReference type="InterPro" id="IPR008927">
    <property type="entry name" value="6-PGluconate_DH-like_C_sf"/>
</dbReference>
<dbReference type="EMBL" id="JASMRN010000002">
    <property type="protein sequence ID" value="MEZ7514300.1"/>
    <property type="molecule type" value="Genomic_DNA"/>
</dbReference>
<evidence type="ECO:0000313" key="7">
    <source>
        <dbReference type="Proteomes" id="UP001568894"/>
    </source>
</evidence>
<comment type="similarity">
    <text evidence="1 4">Belongs to the UDP-glucose/GDP-mannose dehydrogenase family.</text>
</comment>
<dbReference type="PANTHER" id="PTHR43491:SF2">
    <property type="entry name" value="UDP-N-ACETYL-D-MANNOSAMINE DEHYDROGENASE"/>
    <property type="match status" value="1"/>
</dbReference>
<dbReference type="InterPro" id="IPR036291">
    <property type="entry name" value="NAD(P)-bd_dom_sf"/>
</dbReference>
<evidence type="ECO:0000256" key="4">
    <source>
        <dbReference type="PIRNR" id="PIRNR000124"/>
    </source>
</evidence>
<dbReference type="InterPro" id="IPR014026">
    <property type="entry name" value="UDP-Glc/GDP-Man_DH_dimer"/>
</dbReference>
<dbReference type="InterPro" id="IPR017476">
    <property type="entry name" value="UDP-Glc/GDP-Man"/>
</dbReference>
<dbReference type="SUPFAM" id="SSF52413">
    <property type="entry name" value="UDP-glucose/GDP-mannose dehydrogenase C-terminal domain"/>
    <property type="match status" value="1"/>
</dbReference>
<keyword evidence="3" id="KW-0520">NAD</keyword>
<dbReference type="Pfam" id="PF00984">
    <property type="entry name" value="UDPG_MGDP_dh"/>
    <property type="match status" value="1"/>
</dbReference>
<dbReference type="Pfam" id="PF03720">
    <property type="entry name" value="UDPG_MGDP_dh_C"/>
    <property type="match status" value="1"/>
</dbReference>
<dbReference type="NCBIfam" id="TIGR03026">
    <property type="entry name" value="NDP-sugDHase"/>
    <property type="match status" value="1"/>
</dbReference>
<evidence type="ECO:0000313" key="6">
    <source>
        <dbReference type="EMBL" id="MEZ7514300.1"/>
    </source>
</evidence>
<keyword evidence="7" id="KW-1185">Reference proteome</keyword>
<dbReference type="PANTHER" id="PTHR43491">
    <property type="entry name" value="UDP-N-ACETYL-D-MANNOSAMINE DEHYDROGENASE"/>
    <property type="match status" value="1"/>
</dbReference>
<dbReference type="InterPro" id="IPR001732">
    <property type="entry name" value="UDP-Glc/GDP-Man_DH_N"/>
</dbReference>
<dbReference type="Pfam" id="PF03721">
    <property type="entry name" value="UDPG_MGDP_dh_N"/>
    <property type="match status" value="1"/>
</dbReference>
<evidence type="ECO:0000256" key="3">
    <source>
        <dbReference type="ARBA" id="ARBA00023027"/>
    </source>
</evidence>
<proteinExistence type="inferred from homology"/>
<dbReference type="SUPFAM" id="SSF51735">
    <property type="entry name" value="NAD(P)-binding Rossmann-fold domains"/>
    <property type="match status" value="1"/>
</dbReference>
<dbReference type="Proteomes" id="UP001568894">
    <property type="component" value="Unassembled WGS sequence"/>
</dbReference>
<dbReference type="PIRSF" id="PIRSF500136">
    <property type="entry name" value="UDP_ManNAc_DH"/>
    <property type="match status" value="1"/>
</dbReference>
<dbReference type="SMART" id="SM00984">
    <property type="entry name" value="UDPG_MGDP_dh_C"/>
    <property type="match status" value="1"/>
</dbReference>
<keyword evidence="2" id="KW-0560">Oxidoreductase</keyword>
<sequence length="432" mass="47579">MNSNIKLAVIGLGYVGLPLARLFATKYAVVGFDINQKRIQELNAANDTTFELEESVLRQVLLTANPNSNTEYTTGLYCSSNLEEIKDCNYYIVTVPTPVDKNNRPDLTPLYKTSETVGRVLKKGDMVIYESTVYPGVTEEECVPVLEKISGLKFNEDFFVGYSPERINPGDKEHTVEKILKVTAGSTVEAGKLVDDLYKSVIIAGTHLAPTIRVAEAAKVIENSQRDINIAFVNELAKIFNLMNIDTHAVLKAASTKWNFLPFKPGLVGGHCIGVDPYYLAQKAQELGYHPEIILAGRRLNDSMGSYIASQIVKLMIKKGIAINGASILMMGITFKENCPDVRNTKVVNVISALSDYGIAVEVFDPLANPITVKEEYDIKTMEQAPTAKFDAVVLAVAHKEFESMDLKQFVKPLNIIYDVKGILGEQADGTL</sequence>
<evidence type="ECO:0000256" key="1">
    <source>
        <dbReference type="ARBA" id="ARBA00006601"/>
    </source>
</evidence>
<evidence type="ECO:0000259" key="5">
    <source>
        <dbReference type="SMART" id="SM00984"/>
    </source>
</evidence>